<dbReference type="InterPro" id="IPR020578">
    <property type="entry name" value="Aminotrans_V_PyrdxlP_BS"/>
</dbReference>
<proteinExistence type="inferred from homology"/>
<keyword evidence="8 12" id="KW-0408">Iron</keyword>
<comment type="similarity">
    <text evidence="2 12">Belongs to the class-V pyridoxal-phosphate-dependent aminotransferase family. NifS/IscS subfamily.</text>
</comment>
<dbReference type="GO" id="GO:0030170">
    <property type="term" value="F:pyridoxal phosphate binding"/>
    <property type="evidence" value="ECO:0007669"/>
    <property type="project" value="InterPro"/>
</dbReference>
<dbReference type="PROSITE" id="PS00018">
    <property type="entry name" value="EF_HAND_1"/>
    <property type="match status" value="1"/>
</dbReference>
<dbReference type="AlphaFoldDB" id="A0A926HVA4"/>
<dbReference type="GO" id="GO:0051536">
    <property type="term" value="F:iron-sulfur cluster binding"/>
    <property type="evidence" value="ECO:0007669"/>
    <property type="project" value="UniProtKB-KW"/>
</dbReference>
<dbReference type="InterPro" id="IPR016454">
    <property type="entry name" value="Cysteine_dSase"/>
</dbReference>
<dbReference type="InterPro" id="IPR015422">
    <property type="entry name" value="PyrdxlP-dep_Trfase_small"/>
</dbReference>
<organism evidence="14 15">
    <name type="scientific">Guopingia tenuis</name>
    <dbReference type="NCBI Taxonomy" id="2763656"/>
    <lineage>
        <taxon>Bacteria</taxon>
        <taxon>Bacillati</taxon>
        <taxon>Bacillota</taxon>
        <taxon>Clostridia</taxon>
        <taxon>Christensenellales</taxon>
        <taxon>Christensenellaceae</taxon>
        <taxon>Guopingia</taxon>
    </lineage>
</organism>
<keyword evidence="5 12" id="KW-0808">Transferase</keyword>
<gene>
    <name evidence="14" type="primary">nifS</name>
    <name evidence="14" type="ORF">H8693_02180</name>
</gene>
<evidence type="ECO:0000256" key="11">
    <source>
        <dbReference type="RuleBase" id="RU004504"/>
    </source>
</evidence>
<evidence type="ECO:0000256" key="8">
    <source>
        <dbReference type="ARBA" id="ARBA00023004"/>
    </source>
</evidence>
<dbReference type="EMBL" id="JACRSS010000001">
    <property type="protein sequence ID" value="MBC8537739.1"/>
    <property type="molecule type" value="Genomic_DNA"/>
</dbReference>
<name>A0A926HVA4_9FIRM</name>
<dbReference type="Proteomes" id="UP000617951">
    <property type="component" value="Unassembled WGS sequence"/>
</dbReference>
<dbReference type="InterPro" id="IPR015424">
    <property type="entry name" value="PyrdxlP-dep_Trfase"/>
</dbReference>
<evidence type="ECO:0000256" key="7">
    <source>
        <dbReference type="ARBA" id="ARBA00022898"/>
    </source>
</evidence>
<reference evidence="14" key="1">
    <citation type="submission" date="2020-08" db="EMBL/GenBank/DDBJ databases">
        <title>Genome public.</title>
        <authorList>
            <person name="Liu C."/>
            <person name="Sun Q."/>
        </authorList>
    </citation>
    <scope>NUCLEOTIDE SEQUENCE</scope>
    <source>
        <strain evidence="14">NSJ-63</strain>
    </source>
</reference>
<evidence type="ECO:0000256" key="3">
    <source>
        <dbReference type="ARBA" id="ARBA00011738"/>
    </source>
</evidence>
<dbReference type="Pfam" id="PF00266">
    <property type="entry name" value="Aminotran_5"/>
    <property type="match status" value="1"/>
</dbReference>
<accession>A0A926HVA4</accession>
<dbReference type="Gene3D" id="1.10.260.50">
    <property type="match status" value="1"/>
</dbReference>
<dbReference type="PROSITE" id="PS00595">
    <property type="entry name" value="AA_TRANSFER_CLASS_5"/>
    <property type="match status" value="1"/>
</dbReference>
<evidence type="ECO:0000259" key="13">
    <source>
        <dbReference type="Pfam" id="PF00266"/>
    </source>
</evidence>
<dbReference type="GO" id="GO:0006520">
    <property type="term" value="P:amino acid metabolic process"/>
    <property type="evidence" value="ECO:0007669"/>
    <property type="project" value="InterPro"/>
</dbReference>
<evidence type="ECO:0000256" key="2">
    <source>
        <dbReference type="ARBA" id="ARBA00006490"/>
    </source>
</evidence>
<evidence type="ECO:0000256" key="6">
    <source>
        <dbReference type="ARBA" id="ARBA00022723"/>
    </source>
</evidence>
<comment type="subunit">
    <text evidence="3">Homodimer.</text>
</comment>
<protein>
    <recommendedName>
        <fullName evidence="4 12">Cysteine desulfurase</fullName>
        <ecNumber evidence="4 12">2.8.1.7</ecNumber>
    </recommendedName>
    <alternativeName>
        <fullName evidence="12">Nitrogenase metalloclusters biosynthesis protein NifS</fullName>
    </alternativeName>
</protein>
<dbReference type="Gene3D" id="3.40.640.10">
    <property type="entry name" value="Type I PLP-dependent aspartate aminotransferase-like (Major domain)"/>
    <property type="match status" value="1"/>
</dbReference>
<dbReference type="PANTHER" id="PTHR11601:SF34">
    <property type="entry name" value="CYSTEINE DESULFURASE"/>
    <property type="match status" value="1"/>
</dbReference>
<comment type="catalytic activity">
    <reaction evidence="10 12">
        <text>(sulfur carrier)-H + L-cysteine = (sulfur carrier)-SH + L-alanine</text>
        <dbReference type="Rhea" id="RHEA:43892"/>
        <dbReference type="Rhea" id="RHEA-COMP:14737"/>
        <dbReference type="Rhea" id="RHEA-COMP:14739"/>
        <dbReference type="ChEBI" id="CHEBI:29917"/>
        <dbReference type="ChEBI" id="CHEBI:35235"/>
        <dbReference type="ChEBI" id="CHEBI:57972"/>
        <dbReference type="ChEBI" id="CHEBI:64428"/>
        <dbReference type="EC" id="2.8.1.7"/>
    </reaction>
</comment>
<evidence type="ECO:0000256" key="9">
    <source>
        <dbReference type="ARBA" id="ARBA00023014"/>
    </source>
</evidence>
<dbReference type="GO" id="GO:0046872">
    <property type="term" value="F:metal ion binding"/>
    <property type="evidence" value="ECO:0007669"/>
    <property type="project" value="UniProtKB-KW"/>
</dbReference>
<dbReference type="NCBIfam" id="TIGR03402">
    <property type="entry name" value="FeS_nifS"/>
    <property type="match status" value="1"/>
</dbReference>
<evidence type="ECO:0000313" key="15">
    <source>
        <dbReference type="Proteomes" id="UP000617951"/>
    </source>
</evidence>
<keyword evidence="6 12" id="KW-0479">Metal-binding</keyword>
<dbReference type="InterPro" id="IPR015421">
    <property type="entry name" value="PyrdxlP-dep_Trfase_major"/>
</dbReference>
<evidence type="ECO:0000313" key="14">
    <source>
        <dbReference type="EMBL" id="MBC8537739.1"/>
    </source>
</evidence>
<dbReference type="FunFam" id="3.40.640.10:FF:000084">
    <property type="entry name" value="IscS-like cysteine desulfurase"/>
    <property type="match status" value="1"/>
</dbReference>
<keyword evidence="7 12" id="KW-0663">Pyridoxal phosphate</keyword>
<sequence>MIYLDHAATTKIRDEVFDAMLPYLKEEYGNPSSVYALGRSAHKALDRAREQVRAALGARAAREIFFTGCGTESDNWAIRGAALENVKKGRHIITTKVEHHAVLDSCKYLEKLGWEVTYLDVDSSGQVSAGDVAGAIRPDTVLISVMFANNEVGTINPIREIGELAREKGILFHVDAVQAVGHVPIDVENMGIDMLSLSGHKFYAPKGVGALYIRNGVTIEKFLQGGAQERRRRAGTENVASIVGMGEAITLAMQEMPEETRRLGKLSAHMLSRLQKEIPGTRLNGHAEDRLPGNVNISLPSVRSEAALFHLDLEGIACSSGSACTSGSVEASHVLLAMGLSEREARSALRFTMGRETTREELDRTVDVLKKIAEQKEK</sequence>
<comment type="caution">
    <text evidence="14">The sequence shown here is derived from an EMBL/GenBank/DDBJ whole genome shotgun (WGS) entry which is preliminary data.</text>
</comment>
<evidence type="ECO:0000256" key="10">
    <source>
        <dbReference type="ARBA" id="ARBA00050776"/>
    </source>
</evidence>
<feature type="domain" description="Aminotransferase class V" evidence="13">
    <location>
        <begin position="2"/>
        <end position="364"/>
    </location>
</feature>
<dbReference type="EC" id="2.8.1.7" evidence="4 12"/>
<comment type="cofactor">
    <cofactor evidence="1 11">
        <name>pyridoxal 5'-phosphate</name>
        <dbReference type="ChEBI" id="CHEBI:597326"/>
    </cofactor>
</comment>
<dbReference type="PANTHER" id="PTHR11601">
    <property type="entry name" value="CYSTEINE DESULFURYLASE FAMILY MEMBER"/>
    <property type="match status" value="1"/>
</dbReference>
<dbReference type="GO" id="GO:0031071">
    <property type="term" value="F:cysteine desulfurase activity"/>
    <property type="evidence" value="ECO:0007669"/>
    <property type="project" value="UniProtKB-EC"/>
</dbReference>
<dbReference type="PIRSF" id="PIRSF005572">
    <property type="entry name" value="NifS"/>
    <property type="match status" value="1"/>
</dbReference>
<dbReference type="InterPro" id="IPR017772">
    <property type="entry name" value="Cys_deSase_NifS_bac/arc"/>
</dbReference>
<evidence type="ECO:0000256" key="1">
    <source>
        <dbReference type="ARBA" id="ARBA00001933"/>
    </source>
</evidence>
<evidence type="ECO:0000256" key="12">
    <source>
        <dbReference type="RuleBase" id="RU364075"/>
    </source>
</evidence>
<dbReference type="Gene3D" id="3.90.1150.10">
    <property type="entry name" value="Aspartate Aminotransferase, domain 1"/>
    <property type="match status" value="1"/>
</dbReference>
<dbReference type="NCBIfam" id="NF002806">
    <property type="entry name" value="PRK02948.1"/>
    <property type="match status" value="1"/>
</dbReference>
<dbReference type="InterPro" id="IPR000192">
    <property type="entry name" value="Aminotrans_V_dom"/>
</dbReference>
<evidence type="ECO:0000256" key="4">
    <source>
        <dbReference type="ARBA" id="ARBA00012239"/>
    </source>
</evidence>
<dbReference type="InterPro" id="IPR018247">
    <property type="entry name" value="EF_Hand_1_Ca_BS"/>
</dbReference>
<evidence type="ECO:0000256" key="5">
    <source>
        <dbReference type="ARBA" id="ARBA00022679"/>
    </source>
</evidence>
<keyword evidence="15" id="KW-1185">Reference proteome</keyword>
<keyword evidence="9 12" id="KW-0411">Iron-sulfur</keyword>
<dbReference type="SUPFAM" id="SSF53383">
    <property type="entry name" value="PLP-dependent transferases"/>
    <property type="match status" value="1"/>
</dbReference>
<dbReference type="RefSeq" id="WP_249279606.1">
    <property type="nucleotide sequence ID" value="NZ_JACRSS010000001.1"/>
</dbReference>
<comment type="function">
    <text evidence="12">Catalyzes the removal of elemental sulfur atoms from cysteine to produce alanine.</text>
</comment>